<dbReference type="Gene3D" id="3.80.10.10">
    <property type="entry name" value="Ribonuclease Inhibitor"/>
    <property type="match status" value="1"/>
</dbReference>
<evidence type="ECO:0000313" key="2">
    <source>
        <dbReference type="EMBL" id="KAK4780752.1"/>
    </source>
</evidence>
<dbReference type="InterPro" id="IPR050648">
    <property type="entry name" value="F-box_LRR-repeat"/>
</dbReference>
<dbReference type="InterPro" id="IPR036047">
    <property type="entry name" value="F-box-like_dom_sf"/>
</dbReference>
<comment type="caution">
    <text evidence="2">The sequence shown here is derived from an EMBL/GenBank/DDBJ whole genome shotgun (WGS) entry which is preliminary data.</text>
</comment>
<dbReference type="SUPFAM" id="SSF52047">
    <property type="entry name" value="RNI-like"/>
    <property type="match status" value="1"/>
</dbReference>
<dbReference type="GO" id="GO:0005737">
    <property type="term" value="C:cytoplasm"/>
    <property type="evidence" value="ECO:0007669"/>
    <property type="project" value="TreeGrafter"/>
</dbReference>
<dbReference type="InterPro" id="IPR032675">
    <property type="entry name" value="LRR_dom_sf"/>
</dbReference>
<dbReference type="EMBL" id="JAXIOK010000001">
    <property type="protein sequence ID" value="KAK4780752.1"/>
    <property type="molecule type" value="Genomic_DNA"/>
</dbReference>
<feature type="domain" description="F-box" evidence="1">
    <location>
        <begin position="276"/>
        <end position="323"/>
    </location>
</feature>
<sequence>MALNFSHRPIFPSNGCVLEAGMEDMFCNSFLSDGDVKDYFDYGRDRCRNGGCSQDSISNDILDLLPSDPFGMEITSTFTAFTGFLEGWDMDYSGYSCDMVGRNGGDGELFAGLNFLWNNAMIFQSFPGSIGFGCASDSANRACGYDEAKEAASPSRKIFSGGMIEHCGRPLTEDVKAKSAYLGFESPRQVGEFGSAICPGASPHDKGIDNLLCPMDFDSSSVLCGLSMTNEKGNASCPVEFQSLRGHDGCSVENDGNFGTVRPQVSTSPVISIGTCSEEKGMPHAALSFVLTSLGVQDLLSVERVCRSLHETVQSDPLLWRNLHISQPLNEKITDDALLQLAKRAQGQLQCLSLIECSRITDDGLKQVLQSNPRISKLCVPGCTRLTINGIIEILRMCTSMGTLRLKKLRIGGLYGITVEHFLELKYLLGMDGDGPLKIYKPHFYNKRNLYISYDDDRAIDIEMCPMCQKMRLVYDCPAEVCRGKEHDDAQVCRACTLCIARCVQCGRCINDEEYEETFCLEVLCLDCSLEQRLKYQRVLVEVGDSVGFVSRNVPQDGVSHSG</sequence>
<keyword evidence="3" id="KW-1185">Reference proteome</keyword>
<dbReference type="PANTHER" id="PTHR13382:SF22">
    <property type="entry name" value="F-BOX PROTEIN SKIP14"/>
    <property type="match status" value="1"/>
</dbReference>
<name>A0AAN7QVP2_9MYRT</name>
<organism evidence="2 3">
    <name type="scientific">Trapa incisa</name>
    <dbReference type="NCBI Taxonomy" id="236973"/>
    <lineage>
        <taxon>Eukaryota</taxon>
        <taxon>Viridiplantae</taxon>
        <taxon>Streptophyta</taxon>
        <taxon>Embryophyta</taxon>
        <taxon>Tracheophyta</taxon>
        <taxon>Spermatophyta</taxon>
        <taxon>Magnoliopsida</taxon>
        <taxon>eudicotyledons</taxon>
        <taxon>Gunneridae</taxon>
        <taxon>Pentapetalae</taxon>
        <taxon>rosids</taxon>
        <taxon>malvids</taxon>
        <taxon>Myrtales</taxon>
        <taxon>Lythraceae</taxon>
        <taxon>Trapa</taxon>
    </lineage>
</organism>
<gene>
    <name evidence="2" type="ORF">SAY87_016858</name>
</gene>
<reference evidence="2 3" key="1">
    <citation type="journal article" date="2023" name="Hortic Res">
        <title>Pangenome of water caltrop reveals structural variations and asymmetric subgenome divergence after allopolyploidization.</title>
        <authorList>
            <person name="Zhang X."/>
            <person name="Chen Y."/>
            <person name="Wang L."/>
            <person name="Yuan Y."/>
            <person name="Fang M."/>
            <person name="Shi L."/>
            <person name="Lu R."/>
            <person name="Comes H.P."/>
            <person name="Ma Y."/>
            <person name="Chen Y."/>
            <person name="Huang G."/>
            <person name="Zhou Y."/>
            <person name="Zheng Z."/>
            <person name="Qiu Y."/>
        </authorList>
    </citation>
    <scope>NUCLEOTIDE SEQUENCE [LARGE SCALE GENOMIC DNA]</scope>
    <source>
        <tissue evidence="2">Roots</tissue>
    </source>
</reference>
<dbReference type="AlphaFoldDB" id="A0AAN7QVP2"/>
<dbReference type="SUPFAM" id="SSF81383">
    <property type="entry name" value="F-box domain"/>
    <property type="match status" value="1"/>
</dbReference>
<proteinExistence type="predicted"/>
<accession>A0AAN7QVP2</accession>
<dbReference type="InterPro" id="IPR001810">
    <property type="entry name" value="F-box_dom"/>
</dbReference>
<dbReference type="Pfam" id="PF12937">
    <property type="entry name" value="F-box-like"/>
    <property type="match status" value="1"/>
</dbReference>
<dbReference type="PROSITE" id="PS50181">
    <property type="entry name" value="FBOX"/>
    <property type="match status" value="1"/>
</dbReference>
<protein>
    <recommendedName>
        <fullName evidence="1">F-box domain-containing protein</fullName>
    </recommendedName>
</protein>
<dbReference type="PANTHER" id="PTHR13382">
    <property type="entry name" value="MITOCHONDRIAL ATP SYNTHASE COUPLING FACTOR B"/>
    <property type="match status" value="1"/>
</dbReference>
<evidence type="ECO:0000313" key="3">
    <source>
        <dbReference type="Proteomes" id="UP001345219"/>
    </source>
</evidence>
<dbReference type="Proteomes" id="UP001345219">
    <property type="component" value="Chromosome 13"/>
</dbReference>
<evidence type="ECO:0000259" key="1">
    <source>
        <dbReference type="PROSITE" id="PS50181"/>
    </source>
</evidence>